<dbReference type="InterPro" id="IPR029046">
    <property type="entry name" value="LolA/LolB/LppX"/>
</dbReference>
<evidence type="ECO:0000313" key="3">
    <source>
        <dbReference type="EMBL" id="MBB5316182.1"/>
    </source>
</evidence>
<dbReference type="SUPFAM" id="SSF89392">
    <property type="entry name" value="Prokaryotic lipoproteins and lipoprotein localization factors"/>
    <property type="match status" value="1"/>
</dbReference>
<evidence type="ECO:0000256" key="2">
    <source>
        <dbReference type="SAM" id="SignalP"/>
    </source>
</evidence>
<evidence type="ECO:0000256" key="1">
    <source>
        <dbReference type="ARBA" id="ARBA00022729"/>
    </source>
</evidence>
<proteinExistence type="predicted"/>
<feature type="signal peptide" evidence="2">
    <location>
        <begin position="1"/>
        <end position="21"/>
    </location>
</feature>
<dbReference type="EMBL" id="JACHDY010000001">
    <property type="protein sequence ID" value="MBB5316182.1"/>
    <property type="molecule type" value="Genomic_DNA"/>
</dbReference>
<sequence length="234" mass="25902">MTTFRRIVASLFLSSVVSVIATVSAVAQPKPGHLDEVLRQMDAASLKFQSAEATFQWDLYEKVVQQTTTQKGTIYFKKDGTKTVMGAKVTSPSIKILEYRNGILTLFDPGTDHETIVTPKGNQAQMESFLTLGFGGSGREMAKAWTISDLGDEVVNGVQTAKLDLVPKDPAVRNNCTHMTIWVDSVRGITLKQSFYMPSDDYRTAVYSNIKYNQGVDTKPYQIKTDSKTTTDSH</sequence>
<reference evidence="3" key="1">
    <citation type="submission" date="2020-08" db="EMBL/GenBank/DDBJ databases">
        <title>Genomic Encyclopedia of Type Strains, Phase IV (KMG-V): Genome sequencing to study the core and pangenomes of soil and plant-associated prokaryotes.</title>
        <authorList>
            <person name="Whitman W."/>
        </authorList>
    </citation>
    <scope>NUCLEOTIDE SEQUENCE [LARGE SCALE GENOMIC DNA]</scope>
    <source>
        <strain evidence="3">M8UP27</strain>
    </source>
</reference>
<comment type="caution">
    <text evidence="3">The sequence shown here is derived from an EMBL/GenBank/DDBJ whole genome shotgun (WGS) entry which is preliminary data.</text>
</comment>
<keyword evidence="4" id="KW-1185">Reference proteome</keyword>
<dbReference type="AlphaFoldDB" id="A0A7W8MQF0"/>
<protein>
    <submittedName>
        <fullName evidence="3">Outer membrane lipoprotein-sorting protein</fullName>
    </submittedName>
</protein>
<gene>
    <name evidence="3" type="ORF">HDF09_000832</name>
</gene>
<keyword evidence="3" id="KW-0449">Lipoprotein</keyword>
<keyword evidence="1 2" id="KW-0732">Signal</keyword>
<dbReference type="Gene3D" id="2.50.20.10">
    <property type="entry name" value="Lipoprotein localisation LolA/LolB/LppX"/>
    <property type="match status" value="1"/>
</dbReference>
<accession>A0A7W8MQF0</accession>
<feature type="chain" id="PRO_5031195431" evidence="2">
    <location>
        <begin position="22"/>
        <end position="234"/>
    </location>
</feature>
<name>A0A7W8MQF0_9BACT</name>
<evidence type="ECO:0000313" key="4">
    <source>
        <dbReference type="Proteomes" id="UP000568106"/>
    </source>
</evidence>
<dbReference type="Proteomes" id="UP000568106">
    <property type="component" value="Unassembled WGS sequence"/>
</dbReference>
<organism evidence="3 4">
    <name type="scientific">Tunturiibacter empetritectus</name>
    <dbReference type="NCBI Taxonomy" id="3069691"/>
    <lineage>
        <taxon>Bacteria</taxon>
        <taxon>Pseudomonadati</taxon>
        <taxon>Acidobacteriota</taxon>
        <taxon>Terriglobia</taxon>
        <taxon>Terriglobales</taxon>
        <taxon>Acidobacteriaceae</taxon>
        <taxon>Tunturiibacter</taxon>
    </lineage>
</organism>